<feature type="domain" description="LTD" evidence="2">
    <location>
        <begin position="21"/>
        <end position="142"/>
    </location>
</feature>
<dbReference type="AlphaFoldDB" id="A0A2H0VEP7"/>
<gene>
    <name evidence="3" type="ORF">COT91_00805</name>
</gene>
<evidence type="ECO:0000259" key="2">
    <source>
        <dbReference type="PROSITE" id="PS51841"/>
    </source>
</evidence>
<organism evidence="3 4">
    <name type="scientific">Candidatus Doudnabacteria bacterium CG10_big_fil_rev_8_21_14_0_10_41_10</name>
    <dbReference type="NCBI Taxonomy" id="1974551"/>
    <lineage>
        <taxon>Bacteria</taxon>
        <taxon>Candidatus Doudnaibacteriota</taxon>
    </lineage>
</organism>
<dbReference type="Pfam" id="PF00932">
    <property type="entry name" value="LTD"/>
    <property type="match status" value="3"/>
</dbReference>
<keyword evidence="1" id="KW-1133">Transmembrane helix</keyword>
<sequence>MARVFIWLGVIILLFSLEPIPTSSQNVDHLVISQIQTTGGAGKTNNDFIELYNPTGADIDLEGYRLLKRTKNGSLDTSIKSFTEPAIIPAGGYFLWANSSYTDISVIPDETTSGTIAFDNGVALRFGPSDTGEIIDSVAWGVAKNEFIESVAIPQNPEANMAIKRKNNQDTNNNASDFEIVTSNPRSTLSFLLEEFFSEEDQSSFFQEDQQTPPDRPAVIFEDTYSAEFIVISEIVPNPPGKDSGAEWIELYNSGDDVIDLGGWMLDDEGEGVGSSAYVIPDNKLFSGFTYLVVTLPANSFALNNSGGDCIRLFSPDEQLQKEVCYNDTAEEDKSFARRSGSVYEWTDVLTLGTPNTFSAKEAAKKTVTIIGEVVINELFPNPEDDEDEEFIELKNIGDDEVDLLGWLVSDERRIYEISEADFRTTVIPAGGYLEIPRLVSKIALNNSGGEKVSLLAPDETVKDEVIYEESAKEGKSFSRDNQGNFLWTDIPTSGGLNKFEEAIEEEREEDDGEVAGESVEFVSLKEVRGMPLGSQVQVTGQIVSLPGILGENVIYIAGSGIRVFLTGGFELLELSVGDLVTLTGELTSFHNELQIKVGNISDVAVVGSTKEKEPVRIETGQVGESLEGQLVRLAGEVVENSGDTFFIDNGSGRARIYIMGSTGIEKPKIRKGDVAVVTGVVSQFNENYRVLPRVFSDIEVGQIAVVSGTLPRTGTDYWIKVLFIIICALVAFEVGDYILKRISAWRNKI</sequence>
<protein>
    <recommendedName>
        <fullName evidence="2">LTD domain-containing protein</fullName>
    </recommendedName>
</protein>
<keyword evidence="1" id="KW-0812">Transmembrane</keyword>
<dbReference type="InterPro" id="IPR036415">
    <property type="entry name" value="Lamin_tail_dom_sf"/>
</dbReference>
<keyword evidence="1" id="KW-0472">Membrane</keyword>
<evidence type="ECO:0000313" key="3">
    <source>
        <dbReference type="EMBL" id="PIR97553.1"/>
    </source>
</evidence>
<evidence type="ECO:0000313" key="4">
    <source>
        <dbReference type="Proteomes" id="UP000230557"/>
    </source>
</evidence>
<feature type="transmembrane region" description="Helical" evidence="1">
    <location>
        <begin position="718"/>
        <end position="740"/>
    </location>
</feature>
<dbReference type="PROSITE" id="PS51841">
    <property type="entry name" value="LTD"/>
    <property type="match status" value="3"/>
</dbReference>
<dbReference type="InterPro" id="IPR001322">
    <property type="entry name" value="Lamin_tail_dom"/>
</dbReference>
<dbReference type="SUPFAM" id="SSF74853">
    <property type="entry name" value="Lamin A/C globular tail domain"/>
    <property type="match status" value="3"/>
</dbReference>
<name>A0A2H0VEP7_9BACT</name>
<feature type="domain" description="LTD" evidence="2">
    <location>
        <begin position="223"/>
        <end position="328"/>
    </location>
</feature>
<accession>A0A2H0VEP7</accession>
<dbReference type="InterPro" id="IPR012340">
    <property type="entry name" value="NA-bd_OB-fold"/>
</dbReference>
<dbReference type="Proteomes" id="UP000230557">
    <property type="component" value="Unassembled WGS sequence"/>
</dbReference>
<evidence type="ECO:0000256" key="1">
    <source>
        <dbReference type="SAM" id="Phobius"/>
    </source>
</evidence>
<reference evidence="4" key="1">
    <citation type="submission" date="2017-09" db="EMBL/GenBank/DDBJ databases">
        <title>Depth-based differentiation of microbial function through sediment-hosted aquifers and enrichment of novel symbionts in the deep terrestrial subsurface.</title>
        <authorList>
            <person name="Probst A.J."/>
            <person name="Ladd B."/>
            <person name="Jarett J.K."/>
            <person name="Geller-Mcgrath D.E."/>
            <person name="Sieber C.M.K."/>
            <person name="Emerson J.B."/>
            <person name="Anantharaman K."/>
            <person name="Thomas B.C."/>
            <person name="Malmstrom R."/>
            <person name="Stieglmeier M."/>
            <person name="Klingl A."/>
            <person name="Woyke T."/>
            <person name="Ryan C.M."/>
            <person name="Banfield J.F."/>
        </authorList>
    </citation>
    <scope>NUCLEOTIDE SEQUENCE [LARGE SCALE GENOMIC DNA]</scope>
</reference>
<dbReference type="EMBL" id="PFAJ01000009">
    <property type="protein sequence ID" value="PIR97553.1"/>
    <property type="molecule type" value="Genomic_DNA"/>
</dbReference>
<dbReference type="Gene3D" id="2.40.50.140">
    <property type="entry name" value="Nucleic acid-binding proteins"/>
    <property type="match status" value="1"/>
</dbReference>
<dbReference type="Gene3D" id="2.60.40.1260">
    <property type="entry name" value="Lamin Tail domain"/>
    <property type="match status" value="2"/>
</dbReference>
<feature type="domain" description="LTD" evidence="2">
    <location>
        <begin position="356"/>
        <end position="524"/>
    </location>
</feature>
<proteinExistence type="predicted"/>
<comment type="caution">
    <text evidence="3">The sequence shown here is derived from an EMBL/GenBank/DDBJ whole genome shotgun (WGS) entry which is preliminary data.</text>
</comment>